<comment type="similarity">
    <text evidence="1">Belongs to the bacterial ribosomal protein bL12 family.</text>
</comment>
<evidence type="ECO:0000313" key="6">
    <source>
        <dbReference type="EMBL" id="KAI3861656.1"/>
    </source>
</evidence>
<dbReference type="Pfam" id="PF16320">
    <property type="entry name" value="Ribosomal_L12_N"/>
    <property type="match status" value="1"/>
</dbReference>
<dbReference type="Gene3D" id="3.30.1390.10">
    <property type="match status" value="1"/>
</dbReference>
<dbReference type="InterPro" id="IPR014719">
    <property type="entry name" value="Ribosomal_bL12_C/ClpS-like"/>
</dbReference>
<evidence type="ECO:0000256" key="3">
    <source>
        <dbReference type="ARBA" id="ARBA00023274"/>
    </source>
</evidence>
<dbReference type="Gene3D" id="1.20.5.710">
    <property type="entry name" value="Single helix bin"/>
    <property type="match status" value="1"/>
</dbReference>
<dbReference type="InterPro" id="IPR000206">
    <property type="entry name" value="Ribosomal_bL12"/>
</dbReference>
<evidence type="ECO:0008006" key="8">
    <source>
        <dbReference type="Google" id="ProtNLM"/>
    </source>
</evidence>
<dbReference type="PANTHER" id="PTHR45987:SF4">
    <property type="entry name" value="LARGE RIBOSOMAL SUBUNIT PROTEIN BL12M"/>
    <property type="match status" value="1"/>
</dbReference>
<dbReference type="InterPro" id="IPR008932">
    <property type="entry name" value="Ribosomal_bL12_oligo"/>
</dbReference>
<feature type="domain" description="Large ribosomal subunit protein bL12 oligomerization" evidence="5">
    <location>
        <begin position="65"/>
        <end position="114"/>
    </location>
</feature>
<name>A0AAD4X929_9MAGN</name>
<dbReference type="Pfam" id="PF00542">
    <property type="entry name" value="Ribosomal_L12"/>
    <property type="match status" value="1"/>
</dbReference>
<keyword evidence="7" id="KW-1185">Reference proteome</keyword>
<dbReference type="GO" id="GO:1990904">
    <property type="term" value="C:ribonucleoprotein complex"/>
    <property type="evidence" value="ECO:0007669"/>
    <property type="project" value="UniProtKB-KW"/>
</dbReference>
<dbReference type="InterPro" id="IPR013823">
    <property type="entry name" value="Ribosomal_bL12_C"/>
</dbReference>
<evidence type="ECO:0000256" key="2">
    <source>
        <dbReference type="ARBA" id="ARBA00022980"/>
    </source>
</evidence>
<dbReference type="SUPFAM" id="SSF54736">
    <property type="entry name" value="ClpS-like"/>
    <property type="match status" value="1"/>
</dbReference>
<accession>A0AAD4X929</accession>
<dbReference type="HAMAP" id="MF_00368">
    <property type="entry name" value="Ribosomal_bL12"/>
    <property type="match status" value="1"/>
</dbReference>
<comment type="caution">
    <text evidence="6">The sequence shown here is derived from an EMBL/GenBank/DDBJ whole genome shotgun (WGS) entry which is preliminary data.</text>
</comment>
<evidence type="ECO:0000259" key="5">
    <source>
        <dbReference type="Pfam" id="PF16320"/>
    </source>
</evidence>
<dbReference type="PANTHER" id="PTHR45987">
    <property type="entry name" value="39S RIBOSOMAL PROTEIN L12"/>
    <property type="match status" value="1"/>
</dbReference>
<gene>
    <name evidence="6" type="ORF">MKW98_000608</name>
</gene>
<keyword evidence="3" id="KW-0687">Ribonucleoprotein</keyword>
<feature type="domain" description="Large ribosomal subunit protein bL12 C-terminal" evidence="4">
    <location>
        <begin position="130"/>
        <end position="196"/>
    </location>
</feature>
<protein>
    <recommendedName>
        <fullName evidence="8">50S ribosomal protein L12, chloroplastic</fullName>
    </recommendedName>
</protein>
<dbReference type="AlphaFoldDB" id="A0AAD4X929"/>
<dbReference type="GO" id="GO:0006412">
    <property type="term" value="P:translation"/>
    <property type="evidence" value="ECO:0007669"/>
    <property type="project" value="InterPro"/>
</dbReference>
<dbReference type="CDD" id="cd00387">
    <property type="entry name" value="Ribosomal_L7_L12"/>
    <property type="match status" value="1"/>
</dbReference>
<dbReference type="GO" id="GO:0005737">
    <property type="term" value="C:cytoplasm"/>
    <property type="evidence" value="ECO:0007669"/>
    <property type="project" value="UniProtKB-ARBA"/>
</dbReference>
<dbReference type="Proteomes" id="UP001202328">
    <property type="component" value="Unassembled WGS sequence"/>
</dbReference>
<keyword evidence="2" id="KW-0689">Ribosomal protein</keyword>
<reference evidence="6" key="1">
    <citation type="submission" date="2022-04" db="EMBL/GenBank/DDBJ databases">
        <title>A functionally conserved STORR gene fusion in Papaver species that diverged 16.8 million years ago.</title>
        <authorList>
            <person name="Catania T."/>
        </authorList>
    </citation>
    <scope>NUCLEOTIDE SEQUENCE</scope>
    <source>
        <strain evidence="6">S-188037</strain>
    </source>
</reference>
<sequence>MRYLNYILRTSRNPRILSLKDSSFLGYLSQSRNPNSAIPNERSWNNRFASTSTEEVKPSERVVSLVDEISDLTLLEVADLTEVLRKKLNINEMPIMTMMMPGLGIGGKVGGGAGGAARGEEKKTAEKTAFDLKLEGFDAAGKIKIIKEVRTFTDLGLKEAKELVEKAPTLLKKGVTKEEAEKIIEKMTGIGAKVTME</sequence>
<evidence type="ECO:0000313" key="7">
    <source>
        <dbReference type="Proteomes" id="UP001202328"/>
    </source>
</evidence>
<dbReference type="FunFam" id="3.30.1390.10:FF:000001">
    <property type="entry name" value="50S ribosomal protein L7/L12"/>
    <property type="match status" value="1"/>
</dbReference>
<dbReference type="SUPFAM" id="SSF48300">
    <property type="entry name" value="Ribosomal protein L7/12, oligomerisation (N-terminal) domain"/>
    <property type="match status" value="1"/>
</dbReference>
<evidence type="ECO:0000256" key="1">
    <source>
        <dbReference type="ARBA" id="ARBA00007197"/>
    </source>
</evidence>
<dbReference type="GO" id="GO:0003729">
    <property type="term" value="F:mRNA binding"/>
    <property type="evidence" value="ECO:0007669"/>
    <property type="project" value="TreeGrafter"/>
</dbReference>
<proteinExistence type="inferred from homology"/>
<dbReference type="EMBL" id="JAJJMB010014260">
    <property type="protein sequence ID" value="KAI3861656.1"/>
    <property type="molecule type" value="Genomic_DNA"/>
</dbReference>
<dbReference type="InterPro" id="IPR036235">
    <property type="entry name" value="Ribosomal_bL12_oligo_N_sf"/>
</dbReference>
<evidence type="ECO:0000259" key="4">
    <source>
        <dbReference type="Pfam" id="PF00542"/>
    </source>
</evidence>
<dbReference type="GO" id="GO:0003735">
    <property type="term" value="F:structural constituent of ribosome"/>
    <property type="evidence" value="ECO:0007669"/>
    <property type="project" value="InterPro"/>
</dbReference>
<organism evidence="6 7">
    <name type="scientific">Papaver atlanticum</name>
    <dbReference type="NCBI Taxonomy" id="357466"/>
    <lineage>
        <taxon>Eukaryota</taxon>
        <taxon>Viridiplantae</taxon>
        <taxon>Streptophyta</taxon>
        <taxon>Embryophyta</taxon>
        <taxon>Tracheophyta</taxon>
        <taxon>Spermatophyta</taxon>
        <taxon>Magnoliopsida</taxon>
        <taxon>Ranunculales</taxon>
        <taxon>Papaveraceae</taxon>
        <taxon>Papaveroideae</taxon>
        <taxon>Papaver</taxon>
    </lineage>
</organism>
<dbReference type="GO" id="GO:0005840">
    <property type="term" value="C:ribosome"/>
    <property type="evidence" value="ECO:0007669"/>
    <property type="project" value="UniProtKB-KW"/>
</dbReference>